<feature type="region of interest" description="Disordered" evidence="7">
    <location>
        <begin position="618"/>
        <end position="640"/>
    </location>
</feature>
<feature type="compositionally biased region" description="Basic and acidic residues" evidence="7">
    <location>
        <begin position="631"/>
        <end position="640"/>
    </location>
</feature>
<dbReference type="InterPro" id="IPR000169">
    <property type="entry name" value="Pept_cys_AS"/>
</dbReference>
<gene>
    <name evidence="9" type="ORF">FIESC28_10646</name>
</gene>
<feature type="compositionally biased region" description="Low complexity" evidence="7">
    <location>
        <begin position="747"/>
        <end position="758"/>
    </location>
</feature>
<feature type="compositionally biased region" description="Basic and acidic residues" evidence="7">
    <location>
        <begin position="681"/>
        <end position="715"/>
    </location>
</feature>
<evidence type="ECO:0000256" key="1">
    <source>
        <dbReference type="ARBA" id="ARBA00007623"/>
    </source>
</evidence>
<dbReference type="Pfam" id="PF00648">
    <property type="entry name" value="Peptidase_C2"/>
    <property type="match status" value="1"/>
</dbReference>
<evidence type="ECO:0000313" key="10">
    <source>
        <dbReference type="Proteomes" id="UP000253153"/>
    </source>
</evidence>
<proteinExistence type="inferred from homology"/>
<dbReference type="OrthoDB" id="424753at2759"/>
<dbReference type="SMART" id="SM00230">
    <property type="entry name" value="CysPc"/>
    <property type="match status" value="1"/>
</dbReference>
<evidence type="ECO:0000256" key="5">
    <source>
        <dbReference type="PIRSR" id="PIRSR622684-1"/>
    </source>
</evidence>
<dbReference type="InterPro" id="IPR038765">
    <property type="entry name" value="Papain-like_cys_pep_sf"/>
</dbReference>
<evidence type="ECO:0000256" key="6">
    <source>
        <dbReference type="PROSITE-ProRule" id="PRU00239"/>
    </source>
</evidence>
<dbReference type="SUPFAM" id="SSF54001">
    <property type="entry name" value="Cysteine proteinases"/>
    <property type="match status" value="1"/>
</dbReference>
<dbReference type="GeneID" id="42000073"/>
<comment type="caution">
    <text evidence="9">The sequence shown here is derived from an EMBL/GenBank/DDBJ whole genome shotgun (WGS) entry which is preliminary data.</text>
</comment>
<feature type="domain" description="Calpain catalytic" evidence="8">
    <location>
        <begin position="137"/>
        <end position="426"/>
    </location>
</feature>
<dbReference type="Gene3D" id="3.90.70.10">
    <property type="entry name" value="Cysteine proteinases"/>
    <property type="match status" value="1"/>
</dbReference>
<organism evidence="9 10">
    <name type="scientific">Fusarium coffeatum</name>
    <dbReference type="NCBI Taxonomy" id="231269"/>
    <lineage>
        <taxon>Eukaryota</taxon>
        <taxon>Fungi</taxon>
        <taxon>Dikarya</taxon>
        <taxon>Ascomycota</taxon>
        <taxon>Pezizomycotina</taxon>
        <taxon>Sordariomycetes</taxon>
        <taxon>Hypocreomycetidae</taxon>
        <taxon>Hypocreales</taxon>
        <taxon>Nectriaceae</taxon>
        <taxon>Fusarium</taxon>
        <taxon>Fusarium incarnatum-equiseti species complex</taxon>
    </lineage>
</organism>
<feature type="compositionally biased region" description="Acidic residues" evidence="7">
    <location>
        <begin position="759"/>
        <end position="781"/>
    </location>
</feature>
<evidence type="ECO:0000259" key="8">
    <source>
        <dbReference type="PROSITE" id="PS50203"/>
    </source>
</evidence>
<feature type="active site" evidence="5 6">
    <location>
        <position position="370"/>
    </location>
</feature>
<name>A0A366QTV3_9HYPO</name>
<sequence>MSSCSSSPSGANVDDLGDRSKVTPQQVIDKFWKQFTTKKPGKATTVVPSNTYTEFAAKRGNQVTTTTCQASYDDAAATCRAKVEKIVKECRRVNKRYRDPHFDIEVDLKWRQNDCLRSLSNREDEVPGIDLAPESVKRVGEIFDNPRFYIDGPTANDIRQGRNGDCWFIAALCTLSEKSGMIERLCVAHDTDVGVYGFVFYRDGEWISEIVDDFLYLIKPDYDEGYLDRVLFDDIERVDPDEAYRRIFQSNSGALYFAQCAHPQETWLPLLEKCYAKAHGDYCSIEGGHEGEGLEDLTGGITSELVTTDILDREYFWKEQLLKVNDEFLFGCSTGVFGGWGERKGIVEGHAYSIQKAVEIDGKRLLKVKNPWGKHEWTGPWSDGSKEWTAEWLQKLDHRFGDDGDFWISYEDLLRKYQTFSRTRLFTPEWRVTQLWTTFAVPWVLDYHDSHFSFTLSNSGPVVIALSQLDDRFFKGLEGQYRFELNFRLHKAGHSDYVIRSQAPFCMTRSVNVELELEAGDYEVRVKINATRDLDILPIEKVIKNNAKSRREKLLRIGLAYDLGHCKGRFVETPEEKKARQAHEKQIKQKRRDKIKAKLLKERENSHYILKQEFQRSEHRRLKNKQKRKLKEAALKAKRDARLAEKKALKAEKAKEKALKAEAKAKAKAEAMAKANAEAEAEAKEKAESEEKAQTDQKVEEPAEKSETDAVKPEEPMTPESDNSDEKDIAEEKPAEEKPTEEKPTEEQTSTEPAAVEAEASDSDSESSSESDTEEEVETDVESVGTLLDLADREIWIHVDNFNGEVPASDSDSDSSSDSGSEAGDDVEKDPWNAVVVVGIRIFHKGLGEGEEDGDLNLKVIRPIPFGKDDEEVDVEKKCSTKVLDVDDSAKDATLVGDTAEKIRFIKGDSARRRTVTSMF</sequence>
<keyword evidence="3 6" id="KW-0378">Hydrolase</keyword>
<comment type="similarity">
    <text evidence="1">Belongs to the peptidase C2 family.</text>
</comment>
<dbReference type="AlphaFoldDB" id="A0A366QTV3"/>
<feature type="compositionally biased region" description="Basic residues" evidence="7">
    <location>
        <begin position="618"/>
        <end position="630"/>
    </location>
</feature>
<dbReference type="GO" id="GO:0006508">
    <property type="term" value="P:proteolysis"/>
    <property type="evidence" value="ECO:0007669"/>
    <property type="project" value="UniProtKB-KW"/>
</dbReference>
<dbReference type="InterPro" id="IPR001300">
    <property type="entry name" value="Peptidase_C2_calpain_cat"/>
</dbReference>
<feature type="active site" evidence="5 6">
    <location>
        <position position="350"/>
    </location>
</feature>
<keyword evidence="10" id="KW-1185">Reference proteome</keyword>
<evidence type="ECO:0000313" key="9">
    <source>
        <dbReference type="EMBL" id="RBR07405.1"/>
    </source>
</evidence>
<evidence type="ECO:0000256" key="3">
    <source>
        <dbReference type="ARBA" id="ARBA00022801"/>
    </source>
</evidence>
<dbReference type="InterPro" id="IPR022684">
    <property type="entry name" value="Calpain_cysteine_protease"/>
</dbReference>
<evidence type="ECO:0000256" key="7">
    <source>
        <dbReference type="SAM" id="MobiDB-lite"/>
    </source>
</evidence>
<feature type="active site" evidence="5 6">
    <location>
        <position position="166"/>
    </location>
</feature>
<accession>A0A366QTV3</accession>
<feature type="compositionally biased region" description="Low complexity" evidence="7">
    <location>
        <begin position="808"/>
        <end position="822"/>
    </location>
</feature>
<dbReference type="EMBL" id="QKXC01000316">
    <property type="protein sequence ID" value="RBR07405.1"/>
    <property type="molecule type" value="Genomic_DNA"/>
</dbReference>
<feature type="compositionally biased region" description="Basic and acidic residues" evidence="7">
    <location>
        <begin position="660"/>
        <end position="671"/>
    </location>
</feature>
<keyword evidence="2 6" id="KW-0645">Protease</keyword>
<keyword evidence="4 6" id="KW-0788">Thiol protease</keyword>
<dbReference type="Proteomes" id="UP000253153">
    <property type="component" value="Unassembled WGS sequence"/>
</dbReference>
<dbReference type="PANTHER" id="PTHR10183">
    <property type="entry name" value="CALPAIN"/>
    <property type="match status" value="1"/>
</dbReference>
<dbReference type="PROSITE" id="PS50203">
    <property type="entry name" value="CALPAIN_CAT"/>
    <property type="match status" value="1"/>
</dbReference>
<dbReference type="GO" id="GO:0004198">
    <property type="term" value="F:calcium-dependent cysteine-type endopeptidase activity"/>
    <property type="evidence" value="ECO:0007669"/>
    <property type="project" value="InterPro"/>
</dbReference>
<feature type="region of interest" description="Disordered" evidence="7">
    <location>
        <begin position="660"/>
        <end position="786"/>
    </location>
</feature>
<dbReference type="PROSITE" id="PS00139">
    <property type="entry name" value="THIOL_PROTEASE_CYS"/>
    <property type="match status" value="1"/>
</dbReference>
<dbReference type="PRINTS" id="PR00704">
    <property type="entry name" value="CALPAIN"/>
</dbReference>
<dbReference type="RefSeq" id="XP_031011139.1">
    <property type="nucleotide sequence ID" value="XM_031164777.1"/>
</dbReference>
<feature type="compositionally biased region" description="Basic and acidic residues" evidence="7">
    <location>
        <begin position="724"/>
        <end position="746"/>
    </location>
</feature>
<dbReference type="PANTHER" id="PTHR10183:SF379">
    <property type="entry name" value="CALPAIN-5"/>
    <property type="match status" value="1"/>
</dbReference>
<evidence type="ECO:0000256" key="4">
    <source>
        <dbReference type="ARBA" id="ARBA00022807"/>
    </source>
</evidence>
<evidence type="ECO:0000256" key="2">
    <source>
        <dbReference type="ARBA" id="ARBA00022670"/>
    </source>
</evidence>
<dbReference type="FunFam" id="3.90.70.10:FF:000072">
    <property type="entry name" value="Cysteine proteinase"/>
    <property type="match status" value="1"/>
</dbReference>
<feature type="region of interest" description="Disordered" evidence="7">
    <location>
        <begin position="803"/>
        <end position="830"/>
    </location>
</feature>
<reference evidence="9 10" key="1">
    <citation type="submission" date="2018-06" db="EMBL/GenBank/DDBJ databases">
        <title>Fusarium incarnatum-equiseti species complex species 28.</title>
        <authorList>
            <person name="Gardiner D.M."/>
        </authorList>
    </citation>
    <scope>NUCLEOTIDE SEQUENCE [LARGE SCALE GENOMIC DNA]</scope>
    <source>
        <strain evidence="9 10">FIESC_28</strain>
    </source>
</reference>
<protein>
    <recommendedName>
        <fullName evidence="8">Calpain catalytic domain-containing protein</fullName>
    </recommendedName>
</protein>